<evidence type="ECO:0000313" key="2">
    <source>
        <dbReference type="Proteomes" id="UP000269438"/>
    </source>
</evidence>
<dbReference type="Proteomes" id="UP000269438">
    <property type="component" value="Unassembled WGS sequence"/>
</dbReference>
<dbReference type="RefSeq" id="WP_121688627.1">
    <property type="nucleotide sequence ID" value="NZ_RCUY01000009.1"/>
</dbReference>
<sequence length="206" mass="20569">MKISTRGIVAGALGLGLLAGGSTFALWSSTTDADAGKINTGNLHVAVAGAPVWTDVSADVAGAPVAIPDATKFKTVPGDTLNRTQNIDVTLAGDNINATLNVTSSALSALDAEGAAKAGTGGLSATYIVLDKNGQAVPLVGGAPSAKTTLGTPVTLKVPKNAGTTPDTYTVKIELAFDKTATDLTYANAQAVLGNVNFSLEQSTRG</sequence>
<dbReference type="NCBIfam" id="TIGR04089">
    <property type="entry name" value="exp_by_SipW_III"/>
    <property type="match status" value="1"/>
</dbReference>
<name>A0A3L7APL5_9MICO</name>
<accession>A0A3L7APL5</accession>
<evidence type="ECO:0000313" key="1">
    <source>
        <dbReference type="EMBL" id="RLP82074.1"/>
    </source>
</evidence>
<keyword evidence="2" id="KW-1185">Reference proteome</keyword>
<reference evidence="1 2" key="1">
    <citation type="submission" date="2018-10" db="EMBL/GenBank/DDBJ databases">
        <authorList>
            <person name="Li J."/>
        </authorList>
    </citation>
    <scope>NUCLEOTIDE SEQUENCE [LARGE SCALE GENOMIC DNA]</scope>
    <source>
        <strain evidence="1 2">JCM 11654</strain>
    </source>
</reference>
<dbReference type="AlphaFoldDB" id="A0A3L7APL5"/>
<proteinExistence type="predicted"/>
<comment type="caution">
    <text evidence="1">The sequence shown here is derived from an EMBL/GenBank/DDBJ whole genome shotgun (WGS) entry which is preliminary data.</text>
</comment>
<dbReference type="EMBL" id="RCUY01000009">
    <property type="protein sequence ID" value="RLP82074.1"/>
    <property type="molecule type" value="Genomic_DNA"/>
</dbReference>
<dbReference type="InterPro" id="IPR024006">
    <property type="entry name" value="Alt_signal_exp_actinobact"/>
</dbReference>
<dbReference type="NCBIfam" id="TIGR04088">
    <property type="entry name" value="cognate_SipW"/>
    <property type="match status" value="1"/>
</dbReference>
<protein>
    <submittedName>
        <fullName evidence="1">Alternate-type signal peptide domain-containing protein</fullName>
    </submittedName>
</protein>
<dbReference type="InterPro" id="IPR023833">
    <property type="entry name" value="Signal_pept_SipW-depend-type"/>
</dbReference>
<organism evidence="1 2">
    <name type="scientific">Mycetocola lacteus</name>
    <dbReference type="NCBI Taxonomy" id="76637"/>
    <lineage>
        <taxon>Bacteria</taxon>
        <taxon>Bacillati</taxon>
        <taxon>Actinomycetota</taxon>
        <taxon>Actinomycetes</taxon>
        <taxon>Micrococcales</taxon>
        <taxon>Microbacteriaceae</taxon>
        <taxon>Mycetocola</taxon>
    </lineage>
</organism>
<gene>
    <name evidence="1" type="ORF">D9V34_09645</name>
</gene>
<dbReference type="OrthoDB" id="5126324at2"/>